<comment type="similarity">
    <text evidence="2">Belongs to the glycosyl hydrolase 8 (cellulase D) family.</text>
</comment>
<dbReference type="SUPFAM" id="SSF48208">
    <property type="entry name" value="Six-hairpin glycosidases"/>
    <property type="match status" value="1"/>
</dbReference>
<keyword evidence="7" id="KW-0624">Polysaccharide degradation</keyword>
<comment type="caution">
    <text evidence="8">The sequence shown here is derived from an EMBL/GenBank/DDBJ whole genome shotgun (WGS) entry which is preliminary data.</text>
</comment>
<keyword evidence="9" id="KW-1185">Reference proteome</keyword>
<dbReference type="AlphaFoldDB" id="U3APV3"/>
<dbReference type="Pfam" id="PF01270">
    <property type="entry name" value="Glyco_hydro_8"/>
    <property type="match status" value="1"/>
</dbReference>
<evidence type="ECO:0000256" key="2">
    <source>
        <dbReference type="ARBA" id="ARBA00009209"/>
    </source>
</evidence>
<evidence type="ECO:0000313" key="9">
    <source>
        <dbReference type="Proteomes" id="UP000016566"/>
    </source>
</evidence>
<keyword evidence="6" id="KW-0326">Glycosidase</keyword>
<dbReference type="Gene3D" id="1.50.10.10">
    <property type="match status" value="1"/>
</dbReference>
<dbReference type="InterPro" id="IPR008928">
    <property type="entry name" value="6-hairpin_glycosidase_sf"/>
</dbReference>
<dbReference type="EC" id="3.2.1.4" evidence="3"/>
<dbReference type="InterPro" id="IPR006311">
    <property type="entry name" value="TAT_signal"/>
</dbReference>
<dbReference type="InterPro" id="IPR012341">
    <property type="entry name" value="6hp_glycosidase-like_sf"/>
</dbReference>
<dbReference type="InterPro" id="IPR002037">
    <property type="entry name" value="Glyco_hydro_8"/>
</dbReference>
<reference evidence="8" key="1">
    <citation type="journal article" date="2013" name="Genome Announc.">
        <title>Draft Genome Sequence of Loktanella cinnabarina LL-001T, Isolated from Deep-Sea Floor Sediment.</title>
        <authorList>
            <person name="Nishi S."/>
            <person name="Tsubouchi T."/>
            <person name="Takaki Y."/>
            <person name="Koyanagi R."/>
            <person name="Satoh N."/>
            <person name="Maruyama T."/>
            <person name="Hatada Y."/>
        </authorList>
    </citation>
    <scope>NUCLEOTIDE SEQUENCE [LARGE SCALE GENOMIC DNA]</scope>
    <source>
        <strain evidence="8">LL-001</strain>
    </source>
</reference>
<dbReference type="RefSeq" id="WP_021694864.1">
    <property type="nucleotide sequence ID" value="NZ_BATB01000046.1"/>
</dbReference>
<dbReference type="PROSITE" id="PS51318">
    <property type="entry name" value="TAT"/>
    <property type="match status" value="1"/>
</dbReference>
<dbReference type="GO" id="GO:0030245">
    <property type="term" value="P:cellulose catabolic process"/>
    <property type="evidence" value="ECO:0007669"/>
    <property type="project" value="UniProtKB-KW"/>
</dbReference>
<proteinExistence type="inferred from homology"/>
<dbReference type="OrthoDB" id="9766708at2"/>
<evidence type="ECO:0000256" key="4">
    <source>
        <dbReference type="ARBA" id="ARBA00022801"/>
    </source>
</evidence>
<protein>
    <recommendedName>
        <fullName evidence="3">cellulase</fullName>
        <ecNumber evidence="3">3.2.1.4</ecNumber>
    </recommendedName>
</protein>
<evidence type="ECO:0000256" key="1">
    <source>
        <dbReference type="ARBA" id="ARBA00000966"/>
    </source>
</evidence>
<evidence type="ECO:0000256" key="3">
    <source>
        <dbReference type="ARBA" id="ARBA00012601"/>
    </source>
</evidence>
<evidence type="ECO:0000256" key="7">
    <source>
        <dbReference type="ARBA" id="ARBA00023326"/>
    </source>
</evidence>
<sequence>MSARDLSRRACLVGLAGATGLAGMAPVRALALAPGFAGWEDWRARFLTPEERVIDDYQGDISHSEGQAWGLLFAVAANDWPAFDAIRGWTNAFLAVRQDPLLAWRFVPGEAWETRDYNNASDGDLFYAWALLRGGRQFSDPDALAQAERIARGLIEICVAEDPRRSGRLQLLPGAEHFRHDGGLTLNPSYIMPRALHELAAAFDLPILAQVAEDGAALLEEVAAEGLPPDWLGLDGGGWSAAEGDKGRFGYDAIRVPLYLIWSGRAGHPMVRQVAQLWSQGGEGTAVRAGRDGQILHRDPSPGYAALARTVRLATAPEKVIASVSTQAARQGYYPATLGLLAELVAHDIGIPDT</sequence>
<dbReference type="EMBL" id="BATB01000046">
    <property type="protein sequence ID" value="GAD56763.1"/>
    <property type="molecule type" value="Genomic_DNA"/>
</dbReference>
<dbReference type="GO" id="GO:0008810">
    <property type="term" value="F:cellulase activity"/>
    <property type="evidence" value="ECO:0007669"/>
    <property type="project" value="UniProtKB-EC"/>
</dbReference>
<keyword evidence="5" id="KW-0136">Cellulose degradation</keyword>
<dbReference type="PRINTS" id="PR00735">
    <property type="entry name" value="GLHYDRLASE8"/>
</dbReference>
<evidence type="ECO:0000256" key="6">
    <source>
        <dbReference type="ARBA" id="ARBA00023295"/>
    </source>
</evidence>
<evidence type="ECO:0000256" key="5">
    <source>
        <dbReference type="ARBA" id="ARBA00023001"/>
    </source>
</evidence>
<dbReference type="Proteomes" id="UP000016566">
    <property type="component" value="Unassembled WGS sequence"/>
</dbReference>
<name>U3APV3_9RHOB</name>
<dbReference type="eggNOG" id="COG3405">
    <property type="taxonomic scope" value="Bacteria"/>
</dbReference>
<keyword evidence="4" id="KW-0378">Hydrolase</keyword>
<comment type="catalytic activity">
    <reaction evidence="1">
        <text>Endohydrolysis of (1-&gt;4)-beta-D-glucosidic linkages in cellulose, lichenin and cereal beta-D-glucans.</text>
        <dbReference type="EC" id="3.2.1.4"/>
    </reaction>
</comment>
<gene>
    <name evidence="8" type="ORF">MBELCI_2815</name>
</gene>
<dbReference type="STRING" id="1337093.MBELCI_2815"/>
<organism evidence="8 9">
    <name type="scientific">Limimaricola cinnabarinus LL-001</name>
    <dbReference type="NCBI Taxonomy" id="1337093"/>
    <lineage>
        <taxon>Bacteria</taxon>
        <taxon>Pseudomonadati</taxon>
        <taxon>Pseudomonadota</taxon>
        <taxon>Alphaproteobacteria</taxon>
        <taxon>Rhodobacterales</taxon>
        <taxon>Paracoccaceae</taxon>
        <taxon>Limimaricola</taxon>
    </lineage>
</organism>
<evidence type="ECO:0000313" key="8">
    <source>
        <dbReference type="EMBL" id="GAD56763.1"/>
    </source>
</evidence>
<accession>U3APV3</accession>
<keyword evidence="7" id="KW-0119">Carbohydrate metabolism</keyword>